<keyword evidence="3" id="KW-0808">Transferase</keyword>
<protein>
    <submittedName>
        <fullName evidence="4">Uncharacterized protein</fullName>
    </submittedName>
</protein>
<comment type="similarity">
    <text evidence="1">Belongs to the trimethylamine methyltransferase family.</text>
</comment>
<evidence type="ECO:0000313" key="4">
    <source>
        <dbReference type="EMBL" id="GAI41913.1"/>
    </source>
</evidence>
<dbReference type="Gene3D" id="3.20.20.480">
    <property type="entry name" value="Trimethylamine methyltransferase-like"/>
    <property type="match status" value="1"/>
</dbReference>
<dbReference type="InterPro" id="IPR038601">
    <property type="entry name" value="MttB-like_sf"/>
</dbReference>
<sequence length="114" mass="11829">MPIFTEVVCMVSPLTHPAQMAEVLMESAKCGIPVYVEVDAQPGATSPVTLAGTLVEQNANVLCGITLAQLVNSGTPCIYAIASGIMDMKTGNYSGAAPETCLLHAATAQVAHFY</sequence>
<feature type="non-terminal residue" evidence="4">
    <location>
        <position position="114"/>
    </location>
</feature>
<comment type="caution">
    <text evidence="4">The sequence shown here is derived from an EMBL/GenBank/DDBJ whole genome shotgun (WGS) entry which is preliminary data.</text>
</comment>
<evidence type="ECO:0000256" key="3">
    <source>
        <dbReference type="ARBA" id="ARBA00022679"/>
    </source>
</evidence>
<dbReference type="GO" id="GO:0015948">
    <property type="term" value="P:methanogenesis"/>
    <property type="evidence" value="ECO:0007669"/>
    <property type="project" value="InterPro"/>
</dbReference>
<dbReference type="GO" id="GO:0008168">
    <property type="term" value="F:methyltransferase activity"/>
    <property type="evidence" value="ECO:0007669"/>
    <property type="project" value="UniProtKB-KW"/>
</dbReference>
<keyword evidence="2" id="KW-0489">Methyltransferase</keyword>
<dbReference type="EMBL" id="BARV01029166">
    <property type="protein sequence ID" value="GAI41913.1"/>
    <property type="molecule type" value="Genomic_DNA"/>
</dbReference>
<evidence type="ECO:0000256" key="2">
    <source>
        <dbReference type="ARBA" id="ARBA00022603"/>
    </source>
</evidence>
<dbReference type="InterPro" id="IPR010426">
    <property type="entry name" value="MTTB_MeTrfase"/>
</dbReference>
<organism evidence="4">
    <name type="scientific">marine sediment metagenome</name>
    <dbReference type="NCBI Taxonomy" id="412755"/>
    <lineage>
        <taxon>unclassified sequences</taxon>
        <taxon>metagenomes</taxon>
        <taxon>ecological metagenomes</taxon>
    </lineage>
</organism>
<dbReference type="AlphaFoldDB" id="X1NE72"/>
<reference evidence="4" key="1">
    <citation type="journal article" date="2014" name="Front. Microbiol.">
        <title>High frequency of phylogenetically diverse reductive dehalogenase-homologous genes in deep subseafloor sedimentary metagenomes.</title>
        <authorList>
            <person name="Kawai M."/>
            <person name="Futagami T."/>
            <person name="Toyoda A."/>
            <person name="Takaki Y."/>
            <person name="Nishi S."/>
            <person name="Hori S."/>
            <person name="Arai W."/>
            <person name="Tsubouchi T."/>
            <person name="Morono Y."/>
            <person name="Uchiyama I."/>
            <person name="Ito T."/>
            <person name="Fujiyama A."/>
            <person name="Inagaki F."/>
            <person name="Takami H."/>
        </authorList>
    </citation>
    <scope>NUCLEOTIDE SEQUENCE</scope>
    <source>
        <strain evidence="4">Expedition CK06-06</strain>
    </source>
</reference>
<evidence type="ECO:0000256" key="1">
    <source>
        <dbReference type="ARBA" id="ARBA00007137"/>
    </source>
</evidence>
<dbReference type="Pfam" id="PF06253">
    <property type="entry name" value="MTTB"/>
    <property type="match status" value="1"/>
</dbReference>
<name>X1NE72_9ZZZZ</name>
<proteinExistence type="inferred from homology"/>
<accession>X1NE72</accession>
<dbReference type="GO" id="GO:0032259">
    <property type="term" value="P:methylation"/>
    <property type="evidence" value="ECO:0007669"/>
    <property type="project" value="UniProtKB-KW"/>
</dbReference>
<gene>
    <name evidence="4" type="ORF">S06H3_46564</name>
</gene>